<feature type="transmembrane region" description="Helical" evidence="1">
    <location>
        <begin position="28"/>
        <end position="50"/>
    </location>
</feature>
<name>A0A7L8Y486_9HYME</name>
<dbReference type="EMBL" id="MK940828">
    <property type="protein sequence ID" value="QOI14044.1"/>
    <property type="molecule type" value="Genomic_DNA"/>
</dbReference>
<dbReference type="AlphaFoldDB" id="A0A7L8Y486"/>
<sequence length="95" mass="11520">MFFDILIYMQIMGIIFMLMMFVYKYMLILLTLVEFLVISISLIMYMYFSFMGMEFYLIYYLVFSVCESVLGLSLLVMVVRFYGSDLYYMFNISKF</sequence>
<keyword evidence="1" id="KW-1133">Transmembrane helix</keyword>
<keyword evidence="1" id="KW-0812">Transmembrane</keyword>
<dbReference type="Gene3D" id="1.10.287.3510">
    <property type="match status" value="1"/>
</dbReference>
<keyword evidence="2" id="KW-0496">Mitochondrion</keyword>
<evidence type="ECO:0000313" key="2">
    <source>
        <dbReference type="EMBL" id="QOI14044.1"/>
    </source>
</evidence>
<protein>
    <submittedName>
        <fullName evidence="2">NADH dehydrogenase subunit 4L</fullName>
    </submittedName>
</protein>
<proteinExistence type="predicted"/>
<geneLocation type="mitochondrion" evidence="2"/>
<accession>A0A7L8Y486</accession>
<evidence type="ECO:0000256" key="1">
    <source>
        <dbReference type="SAM" id="Phobius"/>
    </source>
</evidence>
<reference evidence="2" key="1">
    <citation type="submission" date="2019-05" db="EMBL/GenBank/DDBJ databases">
        <title>The complete mitochondrial genome of crematogaster teranishii.</title>
        <authorList>
            <person name="Park J."/>
            <person name="Kwon W."/>
            <person name="Park J."/>
        </authorList>
    </citation>
    <scope>NUCLEOTIDE SEQUENCE</scope>
</reference>
<feature type="transmembrane region" description="Helical" evidence="1">
    <location>
        <begin position="6"/>
        <end position="23"/>
    </location>
</feature>
<gene>
    <name evidence="2" type="primary">nad4l</name>
</gene>
<organism evidence="2">
    <name type="scientific">Crematogaster teranishii</name>
    <dbReference type="NCBI Taxonomy" id="2586727"/>
    <lineage>
        <taxon>Eukaryota</taxon>
        <taxon>Metazoa</taxon>
        <taxon>Ecdysozoa</taxon>
        <taxon>Arthropoda</taxon>
        <taxon>Hexapoda</taxon>
        <taxon>Insecta</taxon>
        <taxon>Pterygota</taxon>
        <taxon>Neoptera</taxon>
        <taxon>Endopterygota</taxon>
        <taxon>Hymenoptera</taxon>
        <taxon>Apocrita</taxon>
        <taxon>Aculeata</taxon>
        <taxon>Formicoidea</taxon>
        <taxon>Formicidae</taxon>
        <taxon>Myrmicinae</taxon>
        <taxon>Crematogaster</taxon>
        <taxon>Crematogaster</taxon>
    </lineage>
</organism>
<feature type="transmembrane region" description="Helical" evidence="1">
    <location>
        <begin position="56"/>
        <end position="79"/>
    </location>
</feature>
<keyword evidence="1" id="KW-0472">Membrane</keyword>